<dbReference type="Proteomes" id="UP000027120">
    <property type="component" value="Unassembled WGS sequence"/>
</dbReference>
<gene>
    <name evidence="1" type="ORF">CISIN_1g048408mg</name>
</gene>
<reference evidence="1 2" key="1">
    <citation type="submission" date="2014-04" db="EMBL/GenBank/DDBJ databases">
        <authorList>
            <consortium name="International Citrus Genome Consortium"/>
            <person name="Gmitter F."/>
            <person name="Chen C."/>
            <person name="Farmerie W."/>
            <person name="Harkins T."/>
            <person name="Desany B."/>
            <person name="Mohiuddin M."/>
            <person name="Kodira C."/>
            <person name="Borodovsky M."/>
            <person name="Lomsadze A."/>
            <person name="Burns P."/>
            <person name="Jenkins J."/>
            <person name="Prochnik S."/>
            <person name="Shu S."/>
            <person name="Chapman J."/>
            <person name="Pitluck S."/>
            <person name="Schmutz J."/>
            <person name="Rokhsar D."/>
        </authorList>
    </citation>
    <scope>NUCLEOTIDE SEQUENCE</scope>
</reference>
<name>A0A067FVA0_CITSI</name>
<evidence type="ECO:0000313" key="1">
    <source>
        <dbReference type="EMBL" id="KDO67131.1"/>
    </source>
</evidence>
<evidence type="ECO:0000313" key="2">
    <source>
        <dbReference type="Proteomes" id="UP000027120"/>
    </source>
</evidence>
<dbReference type="AlphaFoldDB" id="A0A067FVA0"/>
<accession>A0A067FVA0</accession>
<keyword evidence="2" id="KW-1185">Reference proteome</keyword>
<sequence length="68" mass="7521">MVLSACGCNQDSARPTITVVRTGNRDMFQKRKASVFVGLTIVFKEALINVQFPRANYVVGHNSKKGFC</sequence>
<dbReference type="EMBL" id="KK784897">
    <property type="protein sequence ID" value="KDO67131.1"/>
    <property type="molecule type" value="Genomic_DNA"/>
</dbReference>
<organism evidence="1 2">
    <name type="scientific">Citrus sinensis</name>
    <name type="common">Sweet orange</name>
    <name type="synonym">Citrus aurantium var. sinensis</name>
    <dbReference type="NCBI Taxonomy" id="2711"/>
    <lineage>
        <taxon>Eukaryota</taxon>
        <taxon>Viridiplantae</taxon>
        <taxon>Streptophyta</taxon>
        <taxon>Embryophyta</taxon>
        <taxon>Tracheophyta</taxon>
        <taxon>Spermatophyta</taxon>
        <taxon>Magnoliopsida</taxon>
        <taxon>eudicotyledons</taxon>
        <taxon>Gunneridae</taxon>
        <taxon>Pentapetalae</taxon>
        <taxon>rosids</taxon>
        <taxon>malvids</taxon>
        <taxon>Sapindales</taxon>
        <taxon>Rutaceae</taxon>
        <taxon>Aurantioideae</taxon>
        <taxon>Citrus</taxon>
    </lineage>
</organism>
<proteinExistence type="predicted"/>
<protein>
    <submittedName>
        <fullName evidence="1">Uncharacterized protein</fullName>
    </submittedName>
</protein>